<feature type="transmembrane region" description="Helical" evidence="1">
    <location>
        <begin position="63"/>
        <end position="90"/>
    </location>
</feature>
<sequence length="136" mass="15372">MKYPIDFKTVAYFVIAGFIASVLSGNFAVGIAVFAALLTVFLGKPYMAYIKDNPKHLWFKRKLFGWGWTPVSREGWIVTVVYIVAVLFFGLTLDSDSPRSEVMFTFVIPVTLLTVALIKICIKKGEKPKWQWGSNK</sequence>
<protein>
    <submittedName>
        <fullName evidence="2">Uncharacterized protein</fullName>
    </submittedName>
</protein>
<dbReference type="AlphaFoldDB" id="A0A2J0Q757"/>
<name>A0A2J0Q757_9BACT</name>
<reference evidence="2 3" key="1">
    <citation type="submission" date="2017-09" db="EMBL/GenBank/DDBJ databases">
        <title>Depth-based differentiation of microbial function through sediment-hosted aquifers and enrichment of novel symbionts in the deep terrestrial subsurface.</title>
        <authorList>
            <person name="Probst A.J."/>
            <person name="Ladd B."/>
            <person name="Jarett J.K."/>
            <person name="Geller-Mcgrath D.E."/>
            <person name="Sieber C.M."/>
            <person name="Emerson J.B."/>
            <person name="Anantharaman K."/>
            <person name="Thomas B.C."/>
            <person name="Malmstrom R."/>
            <person name="Stieglmeier M."/>
            <person name="Klingl A."/>
            <person name="Woyke T."/>
            <person name="Ryan C.M."/>
            <person name="Banfield J.F."/>
        </authorList>
    </citation>
    <scope>NUCLEOTIDE SEQUENCE [LARGE SCALE GENOMIC DNA]</scope>
    <source>
        <strain evidence="2">CG10_big_fil_rev_8_21_14_0_10_36_16</strain>
    </source>
</reference>
<keyword evidence="1" id="KW-0812">Transmembrane</keyword>
<comment type="caution">
    <text evidence="2">The sequence shown here is derived from an EMBL/GenBank/DDBJ whole genome shotgun (WGS) entry which is preliminary data.</text>
</comment>
<organism evidence="2 3">
    <name type="scientific">Candidatus Yanofskybacteria bacterium CG10_big_fil_rev_8_21_14_0_10_36_16</name>
    <dbReference type="NCBI Taxonomy" id="1975096"/>
    <lineage>
        <taxon>Bacteria</taxon>
        <taxon>Candidatus Yanofskyibacteriota</taxon>
    </lineage>
</organism>
<feature type="transmembrane region" description="Helical" evidence="1">
    <location>
        <begin position="12"/>
        <end position="42"/>
    </location>
</feature>
<dbReference type="EMBL" id="PCXQ01000005">
    <property type="protein sequence ID" value="PJE50741.1"/>
    <property type="molecule type" value="Genomic_DNA"/>
</dbReference>
<dbReference type="Proteomes" id="UP000228496">
    <property type="component" value="Unassembled WGS sequence"/>
</dbReference>
<proteinExistence type="predicted"/>
<gene>
    <name evidence="2" type="ORF">COV29_03340</name>
</gene>
<feature type="transmembrane region" description="Helical" evidence="1">
    <location>
        <begin position="102"/>
        <end position="122"/>
    </location>
</feature>
<keyword evidence="1" id="KW-1133">Transmembrane helix</keyword>
<evidence type="ECO:0000313" key="2">
    <source>
        <dbReference type="EMBL" id="PJE50741.1"/>
    </source>
</evidence>
<accession>A0A2J0Q757</accession>
<keyword evidence="1" id="KW-0472">Membrane</keyword>
<evidence type="ECO:0000313" key="3">
    <source>
        <dbReference type="Proteomes" id="UP000228496"/>
    </source>
</evidence>
<evidence type="ECO:0000256" key="1">
    <source>
        <dbReference type="SAM" id="Phobius"/>
    </source>
</evidence>